<sequence length="104" mass="11419">MIQDLLLDELLSKDRRFTLAYRGHALVVAVTEPAMPYSSMRVQVFLDGRRTTTKSAFSTIRIPLPVPAASGQRQVELEVAISLLGAVKSCSVLDETGEQPMTEV</sequence>
<organism evidence="1 2">
    <name type="scientific">Candidatus Ruania gallistercoris</name>
    <dbReference type="NCBI Taxonomy" id="2838746"/>
    <lineage>
        <taxon>Bacteria</taxon>
        <taxon>Bacillati</taxon>
        <taxon>Actinomycetota</taxon>
        <taxon>Actinomycetes</taxon>
        <taxon>Micrococcales</taxon>
        <taxon>Ruaniaceae</taxon>
        <taxon>Ruania</taxon>
    </lineage>
</organism>
<dbReference type="AlphaFoldDB" id="A0A9D2EI75"/>
<evidence type="ECO:0000313" key="1">
    <source>
        <dbReference type="EMBL" id="HIZ37968.1"/>
    </source>
</evidence>
<protein>
    <submittedName>
        <fullName evidence="1">Uncharacterized protein</fullName>
    </submittedName>
</protein>
<evidence type="ECO:0000313" key="2">
    <source>
        <dbReference type="Proteomes" id="UP000824037"/>
    </source>
</evidence>
<name>A0A9D2EI75_9MICO</name>
<dbReference type="Proteomes" id="UP000824037">
    <property type="component" value="Unassembled WGS sequence"/>
</dbReference>
<reference evidence="1" key="2">
    <citation type="submission" date="2021-04" db="EMBL/GenBank/DDBJ databases">
        <authorList>
            <person name="Gilroy R."/>
        </authorList>
    </citation>
    <scope>NUCLEOTIDE SEQUENCE</scope>
    <source>
        <strain evidence="1">ChiGjej4B4-7305</strain>
    </source>
</reference>
<proteinExistence type="predicted"/>
<comment type="caution">
    <text evidence="1">The sequence shown here is derived from an EMBL/GenBank/DDBJ whole genome shotgun (WGS) entry which is preliminary data.</text>
</comment>
<accession>A0A9D2EI75</accession>
<gene>
    <name evidence="1" type="ORF">H9815_19515</name>
</gene>
<dbReference type="EMBL" id="DXBY01000332">
    <property type="protein sequence ID" value="HIZ37968.1"/>
    <property type="molecule type" value="Genomic_DNA"/>
</dbReference>
<reference evidence="1" key="1">
    <citation type="journal article" date="2021" name="PeerJ">
        <title>Extensive microbial diversity within the chicken gut microbiome revealed by metagenomics and culture.</title>
        <authorList>
            <person name="Gilroy R."/>
            <person name="Ravi A."/>
            <person name="Getino M."/>
            <person name="Pursley I."/>
            <person name="Horton D.L."/>
            <person name="Alikhan N.F."/>
            <person name="Baker D."/>
            <person name="Gharbi K."/>
            <person name="Hall N."/>
            <person name="Watson M."/>
            <person name="Adriaenssens E.M."/>
            <person name="Foster-Nyarko E."/>
            <person name="Jarju S."/>
            <person name="Secka A."/>
            <person name="Antonio M."/>
            <person name="Oren A."/>
            <person name="Chaudhuri R.R."/>
            <person name="La Ragione R."/>
            <person name="Hildebrand F."/>
            <person name="Pallen M.J."/>
        </authorList>
    </citation>
    <scope>NUCLEOTIDE SEQUENCE</scope>
    <source>
        <strain evidence="1">ChiGjej4B4-7305</strain>
    </source>
</reference>